<proteinExistence type="predicted"/>
<dbReference type="PANTHER" id="PTHR30383:SF5">
    <property type="entry name" value="SGNH HYDROLASE-TYPE ESTERASE DOMAIN-CONTAINING PROTEIN"/>
    <property type="match status" value="1"/>
</dbReference>
<dbReference type="Gene3D" id="3.40.50.1110">
    <property type="entry name" value="SGNH hydrolase"/>
    <property type="match status" value="1"/>
</dbReference>
<dbReference type="SUPFAM" id="SSF52266">
    <property type="entry name" value="SGNH hydrolase"/>
    <property type="match status" value="1"/>
</dbReference>
<dbReference type="Pfam" id="PF13472">
    <property type="entry name" value="Lipase_GDSL_2"/>
    <property type="match status" value="1"/>
</dbReference>
<name>A0ABM9CXZ7_9BACL</name>
<accession>A0ABM9CXZ7</accession>
<sequence>MSAFARFQRRLKEKADDVRARPVTYVAFGDSVTQGCMEYATIEHEQVYHNLLKNRIVKRYPTTILNVINAGVSGDTAVKSEARWQRDVIAYQPDLVTIGFGVNDCHTGEAGLKPYMEKIDAFVRTVKRDTEADLLLLTPNMMMLHDNDNIHEKDRTVLPRFTDTAEKGYLRLYTLALREYLEQEKLVYVDIYALFENWLLEGQAPHARLANGINHPDRALHVQIAEQIEARIFEEHDKLQ</sequence>
<keyword evidence="3" id="KW-1185">Reference proteome</keyword>
<dbReference type="InterPro" id="IPR013830">
    <property type="entry name" value="SGNH_hydro"/>
</dbReference>
<dbReference type="PANTHER" id="PTHR30383">
    <property type="entry name" value="THIOESTERASE 1/PROTEASE 1/LYSOPHOSPHOLIPASE L1"/>
    <property type="match status" value="1"/>
</dbReference>
<gene>
    <name evidence="2" type="ORF">PAECIP111891_05933</name>
</gene>
<comment type="caution">
    <text evidence="2">The sequence shown here is derived from an EMBL/GenBank/DDBJ whole genome shotgun (WGS) entry which is preliminary data.</text>
</comment>
<dbReference type="InterPro" id="IPR036514">
    <property type="entry name" value="SGNH_hydro_sf"/>
</dbReference>
<evidence type="ECO:0000313" key="2">
    <source>
        <dbReference type="EMBL" id="CAH1226334.1"/>
    </source>
</evidence>
<reference evidence="2" key="1">
    <citation type="submission" date="2022-01" db="EMBL/GenBank/DDBJ databases">
        <authorList>
            <person name="Criscuolo A."/>
        </authorList>
    </citation>
    <scope>NUCLEOTIDE SEQUENCE</scope>
    <source>
        <strain evidence="2">CIP111891</strain>
    </source>
</reference>
<dbReference type="InterPro" id="IPR051532">
    <property type="entry name" value="Ester_Hydrolysis_Enzymes"/>
</dbReference>
<protein>
    <recommendedName>
        <fullName evidence="1">SGNH hydrolase-type esterase domain-containing protein</fullName>
    </recommendedName>
</protein>
<evidence type="ECO:0000259" key="1">
    <source>
        <dbReference type="Pfam" id="PF13472"/>
    </source>
</evidence>
<organism evidence="2 3">
    <name type="scientific">Paenibacillus allorhizoplanae</name>
    <dbReference type="NCBI Taxonomy" id="2905648"/>
    <lineage>
        <taxon>Bacteria</taxon>
        <taxon>Bacillati</taxon>
        <taxon>Bacillota</taxon>
        <taxon>Bacilli</taxon>
        <taxon>Bacillales</taxon>
        <taxon>Paenibacillaceae</taxon>
        <taxon>Paenibacillus</taxon>
    </lineage>
</organism>
<dbReference type="Proteomes" id="UP000838821">
    <property type="component" value="Unassembled WGS sequence"/>
</dbReference>
<dbReference type="EMBL" id="CAKMMW010000026">
    <property type="protein sequence ID" value="CAH1226334.1"/>
    <property type="molecule type" value="Genomic_DNA"/>
</dbReference>
<evidence type="ECO:0000313" key="3">
    <source>
        <dbReference type="Proteomes" id="UP000838821"/>
    </source>
</evidence>
<feature type="domain" description="SGNH hydrolase-type esterase" evidence="1">
    <location>
        <begin position="27"/>
        <end position="219"/>
    </location>
</feature>